<keyword evidence="3" id="KW-1185">Reference proteome</keyword>
<evidence type="ECO:0000313" key="2">
    <source>
        <dbReference type="EMBL" id="XFO64766.1"/>
    </source>
</evidence>
<evidence type="ECO:0000313" key="3">
    <source>
        <dbReference type="Proteomes" id="UP000216752"/>
    </source>
</evidence>
<organism evidence="2 3">
    <name type="scientific">Sporomusa silvacetica DSM 10669</name>
    <dbReference type="NCBI Taxonomy" id="1123289"/>
    <lineage>
        <taxon>Bacteria</taxon>
        <taxon>Bacillati</taxon>
        <taxon>Bacillota</taxon>
        <taxon>Negativicutes</taxon>
        <taxon>Selenomonadales</taxon>
        <taxon>Sporomusaceae</taxon>
        <taxon>Sporomusa</taxon>
    </lineage>
</organism>
<protein>
    <submittedName>
        <fullName evidence="2">Uncharacterized protein</fullName>
    </submittedName>
</protein>
<dbReference type="EMBL" id="CP155573">
    <property type="protein sequence ID" value="XFO64766.1"/>
    <property type="molecule type" value="Genomic_DNA"/>
</dbReference>
<feature type="transmembrane region" description="Helical" evidence="1">
    <location>
        <begin position="48"/>
        <end position="72"/>
    </location>
</feature>
<keyword evidence="1" id="KW-1133">Transmembrane helix</keyword>
<dbReference type="Proteomes" id="UP000216752">
    <property type="component" value="Chromosome"/>
</dbReference>
<keyword evidence="1" id="KW-0472">Membrane</keyword>
<feature type="transmembrane region" description="Helical" evidence="1">
    <location>
        <begin position="6"/>
        <end position="27"/>
    </location>
</feature>
<feature type="transmembrane region" description="Helical" evidence="1">
    <location>
        <begin position="108"/>
        <end position="128"/>
    </location>
</feature>
<proteinExistence type="predicted"/>
<sequence>MFLLMTIIFIALTIRIIFLGPIMRNTLNEINLANHLKKVNNTSVPKDIEAKAGAVITFGLFMVVINLIYFIYAYDVDQLRWPTLVMLLVFILRLIFTRIDNEIEYKPIQRCSVMIILRNLIFLAYYGYILSSLV</sequence>
<reference evidence="2" key="1">
    <citation type="submission" date="2024-05" db="EMBL/GenBank/DDBJ databases">
        <title>Isolation and characterization of Sporomusa carbonis sp. nov., a carboxydotrophic hydrogenogen in the genus of Sporomusa isolated from a charcoal burning pile.</title>
        <authorList>
            <person name="Boeer T."/>
            <person name="Rosenbaum F."/>
            <person name="Eysell L."/>
            <person name="Mueller V."/>
            <person name="Daniel R."/>
            <person name="Poehlein A."/>
        </authorList>
    </citation>
    <scope>NUCLEOTIDE SEQUENCE [LARGE SCALE GENOMIC DNA]</scope>
    <source>
        <strain evidence="2">DSM 10669</strain>
    </source>
</reference>
<accession>A0ABZ3IGH9</accession>
<name>A0ABZ3IGH9_9FIRM</name>
<gene>
    <name evidence="2" type="ORF">SPSIL_008750</name>
</gene>
<feature type="transmembrane region" description="Helical" evidence="1">
    <location>
        <begin position="78"/>
        <end position="96"/>
    </location>
</feature>
<evidence type="ECO:0000256" key="1">
    <source>
        <dbReference type="SAM" id="Phobius"/>
    </source>
</evidence>
<keyword evidence="1" id="KW-0812">Transmembrane</keyword>